<reference evidence="1" key="2">
    <citation type="submission" date="2021-09" db="EMBL/GenBank/DDBJ databases">
        <authorList>
            <person name="Jia N."/>
            <person name="Wang J."/>
            <person name="Shi W."/>
            <person name="Du L."/>
            <person name="Sun Y."/>
            <person name="Zhan W."/>
            <person name="Jiang J."/>
            <person name="Wang Q."/>
            <person name="Zhang B."/>
            <person name="Ji P."/>
            <person name="Sakyi L.B."/>
            <person name="Cui X."/>
            <person name="Yuan T."/>
            <person name="Jiang B."/>
            <person name="Yang W."/>
            <person name="Lam T.T.-Y."/>
            <person name="Chang Q."/>
            <person name="Ding S."/>
            <person name="Wang X."/>
            <person name="Zhu J."/>
            <person name="Ruan X."/>
            <person name="Zhao L."/>
            <person name="Wei J."/>
            <person name="Que T."/>
            <person name="Du C."/>
            <person name="Cheng J."/>
            <person name="Dai P."/>
            <person name="Han X."/>
            <person name="Huang E."/>
            <person name="Gao Y."/>
            <person name="Liu J."/>
            <person name="Shao H."/>
            <person name="Ye R."/>
            <person name="Li L."/>
            <person name="Wei W."/>
            <person name="Wang X."/>
            <person name="Wang C."/>
            <person name="Huo Q."/>
            <person name="Li W."/>
            <person name="Guo W."/>
            <person name="Chen H."/>
            <person name="Chen S."/>
            <person name="Zhou L."/>
            <person name="Zhou L."/>
            <person name="Ni X."/>
            <person name="Tian J."/>
            <person name="Zhou Y."/>
            <person name="Sheng Y."/>
            <person name="Liu T."/>
            <person name="Pan Y."/>
            <person name="Xia L."/>
            <person name="Li J."/>
            <person name="Zhao F."/>
            <person name="Cao W."/>
        </authorList>
    </citation>
    <scope>NUCLEOTIDE SEQUENCE</scope>
    <source>
        <strain evidence="1">Rmic-2018</strain>
        <tissue evidence="1">Larvae</tissue>
    </source>
</reference>
<name>A0A9J6E088_RHIMP</name>
<sequence length="271" mass="29963">MSGMSGLDLVKCHDASMLLGAFNMHCMQEVGDEDGEIRDLFFAPGTKRLELLRWVLIAIDPSGKHARELNTGDDCTEESLTKVLSYLNPRRVKEFAAFVRGTAPVREQKVIWELLLGTADFVQNPPEDESSGFSTASWSTTMTFKPTVASTPMPQVEQAGASSSNVKHEGTAARCLWQTDDLSEAGEKREAETEYLDNLIKVLEKGVQFSKERLAALEASQEPEEPPLNMALCEYYGQTVKQLMKARKAMLEASVSFSSKYNKPQGATIIT</sequence>
<protein>
    <submittedName>
        <fullName evidence="1">Uncharacterized protein</fullName>
    </submittedName>
</protein>
<dbReference type="VEuPathDB" id="VectorBase:LOC119167572"/>
<evidence type="ECO:0000313" key="2">
    <source>
        <dbReference type="Proteomes" id="UP000821866"/>
    </source>
</evidence>
<reference evidence="1" key="1">
    <citation type="journal article" date="2020" name="Cell">
        <title>Large-Scale Comparative Analyses of Tick Genomes Elucidate Their Genetic Diversity and Vector Capacities.</title>
        <authorList>
            <consortium name="Tick Genome and Microbiome Consortium (TIGMIC)"/>
            <person name="Jia N."/>
            <person name="Wang J."/>
            <person name="Shi W."/>
            <person name="Du L."/>
            <person name="Sun Y."/>
            <person name="Zhan W."/>
            <person name="Jiang J.F."/>
            <person name="Wang Q."/>
            <person name="Zhang B."/>
            <person name="Ji P."/>
            <person name="Bell-Sakyi L."/>
            <person name="Cui X.M."/>
            <person name="Yuan T.T."/>
            <person name="Jiang B.G."/>
            <person name="Yang W.F."/>
            <person name="Lam T.T."/>
            <person name="Chang Q.C."/>
            <person name="Ding S.J."/>
            <person name="Wang X.J."/>
            <person name="Zhu J.G."/>
            <person name="Ruan X.D."/>
            <person name="Zhao L."/>
            <person name="Wei J.T."/>
            <person name="Ye R.Z."/>
            <person name="Que T.C."/>
            <person name="Du C.H."/>
            <person name="Zhou Y.H."/>
            <person name="Cheng J.X."/>
            <person name="Dai P.F."/>
            <person name="Guo W.B."/>
            <person name="Han X.H."/>
            <person name="Huang E.J."/>
            <person name="Li L.F."/>
            <person name="Wei W."/>
            <person name="Gao Y.C."/>
            <person name="Liu J.Z."/>
            <person name="Shao H.Z."/>
            <person name="Wang X."/>
            <person name="Wang C.C."/>
            <person name="Yang T.C."/>
            <person name="Huo Q.B."/>
            <person name="Li W."/>
            <person name="Chen H.Y."/>
            <person name="Chen S.E."/>
            <person name="Zhou L.G."/>
            <person name="Ni X.B."/>
            <person name="Tian J.H."/>
            <person name="Sheng Y."/>
            <person name="Liu T."/>
            <person name="Pan Y.S."/>
            <person name="Xia L.Y."/>
            <person name="Li J."/>
            <person name="Zhao F."/>
            <person name="Cao W.C."/>
        </authorList>
    </citation>
    <scope>NUCLEOTIDE SEQUENCE</scope>
    <source>
        <strain evidence="1">Rmic-2018</strain>
    </source>
</reference>
<accession>A0A9J6E088</accession>
<organism evidence="1 2">
    <name type="scientific">Rhipicephalus microplus</name>
    <name type="common">Cattle tick</name>
    <name type="synonym">Boophilus microplus</name>
    <dbReference type="NCBI Taxonomy" id="6941"/>
    <lineage>
        <taxon>Eukaryota</taxon>
        <taxon>Metazoa</taxon>
        <taxon>Ecdysozoa</taxon>
        <taxon>Arthropoda</taxon>
        <taxon>Chelicerata</taxon>
        <taxon>Arachnida</taxon>
        <taxon>Acari</taxon>
        <taxon>Parasitiformes</taxon>
        <taxon>Ixodida</taxon>
        <taxon>Ixodoidea</taxon>
        <taxon>Ixodidae</taxon>
        <taxon>Rhipicephalinae</taxon>
        <taxon>Rhipicephalus</taxon>
        <taxon>Boophilus</taxon>
    </lineage>
</organism>
<evidence type="ECO:0000313" key="1">
    <source>
        <dbReference type="EMBL" id="KAH8027521.1"/>
    </source>
</evidence>
<keyword evidence="2" id="KW-1185">Reference proteome</keyword>
<gene>
    <name evidence="1" type="ORF">HPB51_007071</name>
</gene>
<dbReference type="Proteomes" id="UP000821866">
    <property type="component" value="Chromosome 4"/>
</dbReference>
<dbReference type="EMBL" id="JABSTU010000006">
    <property type="protein sequence ID" value="KAH8027521.1"/>
    <property type="molecule type" value="Genomic_DNA"/>
</dbReference>
<proteinExistence type="predicted"/>
<comment type="caution">
    <text evidence="1">The sequence shown here is derived from an EMBL/GenBank/DDBJ whole genome shotgun (WGS) entry which is preliminary data.</text>
</comment>
<dbReference type="AlphaFoldDB" id="A0A9J6E088"/>